<evidence type="ECO:0000313" key="1">
    <source>
        <dbReference type="EMBL" id="CAK0825027.1"/>
    </source>
</evidence>
<gene>
    <name evidence="1" type="ORF">PCOR1329_LOCUS25268</name>
</gene>
<name>A0ABN9RZZ7_9DINO</name>
<organism evidence="1 2">
    <name type="scientific">Prorocentrum cordatum</name>
    <dbReference type="NCBI Taxonomy" id="2364126"/>
    <lineage>
        <taxon>Eukaryota</taxon>
        <taxon>Sar</taxon>
        <taxon>Alveolata</taxon>
        <taxon>Dinophyceae</taxon>
        <taxon>Prorocentrales</taxon>
        <taxon>Prorocentraceae</taxon>
        <taxon>Prorocentrum</taxon>
    </lineage>
</organism>
<reference evidence="1" key="1">
    <citation type="submission" date="2023-10" db="EMBL/GenBank/DDBJ databases">
        <authorList>
            <person name="Chen Y."/>
            <person name="Shah S."/>
            <person name="Dougan E. K."/>
            <person name="Thang M."/>
            <person name="Chan C."/>
        </authorList>
    </citation>
    <scope>NUCLEOTIDE SEQUENCE [LARGE SCALE GENOMIC DNA]</scope>
</reference>
<dbReference type="Proteomes" id="UP001189429">
    <property type="component" value="Unassembled WGS sequence"/>
</dbReference>
<evidence type="ECO:0000313" key="2">
    <source>
        <dbReference type="Proteomes" id="UP001189429"/>
    </source>
</evidence>
<protein>
    <submittedName>
        <fullName evidence="1">Uncharacterized protein</fullName>
    </submittedName>
</protein>
<comment type="caution">
    <text evidence="1">The sequence shown here is derived from an EMBL/GenBank/DDBJ whole genome shotgun (WGS) entry which is preliminary data.</text>
</comment>
<keyword evidence="2" id="KW-1185">Reference proteome</keyword>
<sequence>MSPPQWHVARSLALWYSRFGSRVRVHISRFRSCGSAKVLVRLSSSIRQNRVKFRVRNFHAGRIMCDGLCDEIWDYSYTNLDNYPEYWRRVQNQYVPPGYARALDLGVSVVKKDAHVENVGFLGDWEHRHDERGALLYPMYREVFGTKLVPSNGIHTAEVFIRFFTDYPVQLNTYKVESCCPSTNALTALRIAQLISNRACVISVRTYPYDEEEWQGIVHFAERSQIANLFDEKSRDVGNCQKQTFEKFKIKFKPLSILKRSGFFDVWYLFAHRGLLHMMVDGV</sequence>
<accession>A0ABN9RZZ7</accession>
<proteinExistence type="predicted"/>
<dbReference type="EMBL" id="CAUYUJ010008813">
    <property type="protein sequence ID" value="CAK0825027.1"/>
    <property type="molecule type" value="Genomic_DNA"/>
</dbReference>